<proteinExistence type="predicted"/>
<dbReference type="PANTHER" id="PTHR43762">
    <property type="entry name" value="L-GULONOLACTONE OXIDASE"/>
    <property type="match status" value="1"/>
</dbReference>
<dbReference type="InterPro" id="IPR016164">
    <property type="entry name" value="FAD-linked_Oxase-like_C"/>
</dbReference>
<dbReference type="InterPro" id="IPR006094">
    <property type="entry name" value="Oxid_FAD_bind_N"/>
</dbReference>
<dbReference type="Gene3D" id="3.30.465.10">
    <property type="match status" value="1"/>
</dbReference>
<dbReference type="SUPFAM" id="SSF56176">
    <property type="entry name" value="FAD-binding/transporter-associated domain-like"/>
    <property type="match status" value="1"/>
</dbReference>
<name>A0A4R0NGX5_9SPHI</name>
<dbReference type="InterPro" id="IPR036318">
    <property type="entry name" value="FAD-bd_PCMH-like_sf"/>
</dbReference>
<dbReference type="Gene3D" id="3.40.462.10">
    <property type="entry name" value="FAD-linked oxidases, C-terminal domain"/>
    <property type="match status" value="1"/>
</dbReference>
<organism evidence="5 6">
    <name type="scientific">Pedobacter psychroterrae</name>
    <dbReference type="NCBI Taxonomy" id="2530453"/>
    <lineage>
        <taxon>Bacteria</taxon>
        <taxon>Pseudomonadati</taxon>
        <taxon>Bacteroidota</taxon>
        <taxon>Sphingobacteriia</taxon>
        <taxon>Sphingobacteriales</taxon>
        <taxon>Sphingobacteriaceae</taxon>
        <taxon>Pedobacter</taxon>
    </lineage>
</organism>
<dbReference type="InterPro" id="IPR010031">
    <property type="entry name" value="FAD_lactone_oxidase-like"/>
</dbReference>
<dbReference type="SUPFAM" id="SSF55103">
    <property type="entry name" value="FAD-linked oxidases, C-terminal domain"/>
    <property type="match status" value="1"/>
</dbReference>
<feature type="domain" description="FAD-binding PCMH-type" evidence="4">
    <location>
        <begin position="50"/>
        <end position="233"/>
    </location>
</feature>
<gene>
    <name evidence="5" type="ORF">EZ437_16340</name>
</gene>
<dbReference type="EMBL" id="SJSL01000005">
    <property type="protein sequence ID" value="TCC99810.1"/>
    <property type="molecule type" value="Genomic_DNA"/>
</dbReference>
<evidence type="ECO:0000259" key="4">
    <source>
        <dbReference type="PROSITE" id="PS51387"/>
    </source>
</evidence>
<dbReference type="InterPro" id="IPR016169">
    <property type="entry name" value="FAD-bd_PCMH_sub2"/>
</dbReference>
<dbReference type="Pfam" id="PF01565">
    <property type="entry name" value="FAD_binding_4"/>
    <property type="match status" value="1"/>
</dbReference>
<evidence type="ECO:0000256" key="2">
    <source>
        <dbReference type="ARBA" id="ARBA00022827"/>
    </source>
</evidence>
<evidence type="ECO:0000256" key="1">
    <source>
        <dbReference type="ARBA" id="ARBA00022630"/>
    </source>
</evidence>
<keyword evidence="3" id="KW-0812">Transmembrane</keyword>
<evidence type="ECO:0000313" key="5">
    <source>
        <dbReference type="EMBL" id="TCC99810.1"/>
    </source>
</evidence>
<dbReference type="OrthoDB" id="9768764at2"/>
<dbReference type="InterPro" id="IPR016166">
    <property type="entry name" value="FAD-bd_PCMH"/>
</dbReference>
<evidence type="ECO:0000256" key="3">
    <source>
        <dbReference type="SAM" id="Phobius"/>
    </source>
</evidence>
<dbReference type="Gene3D" id="3.30.43.10">
    <property type="entry name" value="Uridine Diphospho-n-acetylenolpyruvylglucosamine Reductase, domain 2"/>
    <property type="match status" value="1"/>
</dbReference>
<sequence length="496" mass="56455">MAASLKLTTGKIILSGVFILLIILIGRPIVFLTYTYFADREHKKENLSGYSQDASNLNKTKVDTLIQLSSAGDSAVMQIVGLVKQSAATHKNISIAGAQHSMGGHTISANGIVLDMKHFNYMRLDTLNDVLLVGAGALWNQVIPYLDNYGKSVKIMQSNNSFSVGGSISVNCHGWQPNSPPIASSVRSFRLVKADGEIVTCSRTENQELFSLVLGGYGLFGVILDVRLEVTDNKIYSAKQYVIKSRDYIKEYDRLAATNPNIGLVYGRINVNSEHFMEEAILATYLTTADPVVRLKQENTFATFRRILFRASANSDYGKNLRWRIEKQAVKLMNDKKFSRNRLFSEGVETFQTTDTGYTDILHEYFIPKVRVSEFIEALRKELPGHKIDLLNITLRNVMKDEDTYMNYANEEVFGFVMLFNQKKDKAAEQEMQYLTQRLIDIALTLKGTYYLPYRLHASQEQLYRAYPKARKFFSLKRKYDPDMRFSNQFFKTYGQ</sequence>
<dbReference type="PROSITE" id="PS51387">
    <property type="entry name" value="FAD_PCMH"/>
    <property type="match status" value="1"/>
</dbReference>
<keyword evidence="2" id="KW-0274">FAD</keyword>
<keyword evidence="6" id="KW-1185">Reference proteome</keyword>
<keyword evidence="3" id="KW-0472">Membrane</keyword>
<dbReference type="GO" id="GO:0071949">
    <property type="term" value="F:FAD binding"/>
    <property type="evidence" value="ECO:0007669"/>
    <property type="project" value="InterPro"/>
</dbReference>
<comment type="caution">
    <text evidence="5">The sequence shown here is derived from an EMBL/GenBank/DDBJ whole genome shotgun (WGS) entry which is preliminary data.</text>
</comment>
<dbReference type="InterPro" id="IPR016170">
    <property type="entry name" value="Cytok_DH_C_sf"/>
</dbReference>
<protein>
    <submittedName>
        <fullName evidence="5">FAD-binding oxidoreductase</fullName>
    </submittedName>
</protein>
<dbReference type="GO" id="GO:0016899">
    <property type="term" value="F:oxidoreductase activity, acting on the CH-OH group of donors, oxygen as acceptor"/>
    <property type="evidence" value="ECO:0007669"/>
    <property type="project" value="InterPro"/>
</dbReference>
<accession>A0A4R0NGX5</accession>
<dbReference type="Proteomes" id="UP000293347">
    <property type="component" value="Unassembled WGS sequence"/>
</dbReference>
<dbReference type="PANTHER" id="PTHR43762:SF1">
    <property type="entry name" value="D-ARABINONO-1,4-LACTONE OXIDASE"/>
    <property type="match status" value="1"/>
</dbReference>
<feature type="transmembrane region" description="Helical" evidence="3">
    <location>
        <begin position="12"/>
        <end position="37"/>
    </location>
</feature>
<keyword evidence="3" id="KW-1133">Transmembrane helix</keyword>
<dbReference type="AlphaFoldDB" id="A0A4R0NGX5"/>
<reference evidence="5 6" key="1">
    <citation type="submission" date="2019-02" db="EMBL/GenBank/DDBJ databases">
        <title>Pedobacter sp. RP-1-14 sp. nov., isolated from Arctic soil.</title>
        <authorList>
            <person name="Dahal R.H."/>
        </authorList>
    </citation>
    <scope>NUCLEOTIDE SEQUENCE [LARGE SCALE GENOMIC DNA]</scope>
    <source>
        <strain evidence="5 6">RP-1-14</strain>
    </source>
</reference>
<dbReference type="RefSeq" id="WP_131597146.1">
    <property type="nucleotide sequence ID" value="NZ_SJSL01000005.1"/>
</dbReference>
<evidence type="ECO:0000313" key="6">
    <source>
        <dbReference type="Proteomes" id="UP000293347"/>
    </source>
</evidence>
<keyword evidence="1" id="KW-0285">Flavoprotein</keyword>
<dbReference type="InterPro" id="IPR016167">
    <property type="entry name" value="FAD-bd_PCMH_sub1"/>
</dbReference>